<dbReference type="GO" id="GO:0006103">
    <property type="term" value="P:2-oxoglutarate metabolic process"/>
    <property type="evidence" value="ECO:0007669"/>
    <property type="project" value="TreeGrafter"/>
</dbReference>
<dbReference type="PRINTS" id="PR00368">
    <property type="entry name" value="FADPNR"/>
</dbReference>
<keyword evidence="6" id="KW-1015">Disulfide bond</keyword>
<dbReference type="Gene3D" id="3.50.50.60">
    <property type="entry name" value="FAD/NAD(P)-binding domain"/>
    <property type="match status" value="2"/>
</dbReference>
<dbReference type="Pfam" id="PF07992">
    <property type="entry name" value="Pyr_redox_2"/>
    <property type="match status" value="1"/>
</dbReference>
<dbReference type="PANTHER" id="PTHR22912">
    <property type="entry name" value="DISULFIDE OXIDOREDUCTASE"/>
    <property type="match status" value="1"/>
</dbReference>
<gene>
    <name evidence="14" type="ORF">OIE46_00880</name>
</gene>
<dbReference type="PIRSF" id="PIRSF000350">
    <property type="entry name" value="Mercury_reductase_MerA"/>
    <property type="match status" value="1"/>
</dbReference>
<dbReference type="Gene3D" id="3.30.390.30">
    <property type="match status" value="1"/>
</dbReference>
<dbReference type="PRINTS" id="PR00411">
    <property type="entry name" value="PNDRDTASEI"/>
</dbReference>
<dbReference type="GO" id="GO:0050660">
    <property type="term" value="F:flavin adenine dinucleotide binding"/>
    <property type="evidence" value="ECO:0007669"/>
    <property type="project" value="TreeGrafter"/>
</dbReference>
<keyword evidence="7 11" id="KW-0676">Redox-active center</keyword>
<dbReference type="InterPro" id="IPR001100">
    <property type="entry name" value="Pyr_nuc-diS_OxRdtase"/>
</dbReference>
<feature type="disulfide bond" description="Redox-active" evidence="10">
    <location>
        <begin position="43"/>
        <end position="48"/>
    </location>
</feature>
<dbReference type="InterPro" id="IPR012999">
    <property type="entry name" value="Pyr_OxRdtase_I_AS"/>
</dbReference>
<accession>A0AAX3F0K5</accession>
<keyword evidence="2 11" id="KW-0285">Flavoprotein</keyword>
<evidence type="ECO:0000256" key="7">
    <source>
        <dbReference type="ARBA" id="ARBA00023284"/>
    </source>
</evidence>
<feature type="domain" description="Pyridine nucleotide-disulphide oxidoreductase dimerisation" evidence="12">
    <location>
        <begin position="351"/>
        <end position="457"/>
    </location>
</feature>
<comment type="similarity">
    <text evidence="1 11">Belongs to the class-I pyridine nucleotide-disulfide oxidoreductase family.</text>
</comment>
<dbReference type="AlphaFoldDB" id="A0AAX3F0K5"/>
<feature type="active site" description="Proton acceptor" evidence="8">
    <location>
        <position position="449"/>
    </location>
</feature>
<sequence>MKKYDVIIIGWGKGGKTLANKLGLSNKKVAIIEKDPKMVGGTCINVGCLPTKSYTHYSHVFVETSKLGYKTSYETGKKAYVKTLKHKLEFVKKLNQKNFELLNKNKNVDIYMGSAKFLSDYEVEVNLNSNKKKVKLTAKNIIIGTGSVSRKLNIEGAAKSRFVKYSNDILNLRTLPKKLLVVGAGFIGLEFASYFANFGTQVTVAQYNSDFMPNEDKEDSKFILDTLKKQGIKFEFNTTCEKFKDLKSQVQVSLSNKTKKYKEKFDAVLISAGRIPNTLNLGLENTKIKVLDNKAIEVNKYLQTNVKGIYAIGDVKGGPMFTYISLDDYRIVSDQLLKTKKNRNLDNRPLVPTNVFIRPSFARVGLNLKQAKELNLQGCYAKTILTSSIPKAHVINELEGFNKLIFNKQNQLIGVSLFSYVAHEIVNVFSLMIQNKMTFEEIKDYIYSHPVYTEMLNDL</sequence>
<evidence type="ECO:0000256" key="1">
    <source>
        <dbReference type="ARBA" id="ARBA00007532"/>
    </source>
</evidence>
<dbReference type="PROSITE" id="PS00076">
    <property type="entry name" value="PYRIDINE_REDOX_1"/>
    <property type="match status" value="1"/>
</dbReference>
<evidence type="ECO:0000256" key="11">
    <source>
        <dbReference type="RuleBase" id="RU003691"/>
    </source>
</evidence>
<dbReference type="InterPro" id="IPR023753">
    <property type="entry name" value="FAD/NAD-binding_dom"/>
</dbReference>
<protein>
    <submittedName>
        <fullName evidence="14">NAD(P)/FAD-dependent oxidoreductase</fullName>
    </submittedName>
</protein>
<feature type="binding site" evidence="9">
    <location>
        <position position="314"/>
    </location>
    <ligand>
        <name>FAD</name>
        <dbReference type="ChEBI" id="CHEBI:57692"/>
    </ligand>
</feature>
<feature type="domain" description="FAD/NAD(P)-binding" evidence="13">
    <location>
        <begin position="4"/>
        <end position="324"/>
    </location>
</feature>
<evidence type="ECO:0000256" key="2">
    <source>
        <dbReference type="ARBA" id="ARBA00022630"/>
    </source>
</evidence>
<name>A0AAX3F0K5_MYCSY</name>
<feature type="binding site" evidence="9">
    <location>
        <begin position="183"/>
        <end position="190"/>
    </location>
    <ligand>
        <name>NAD(+)</name>
        <dbReference type="ChEBI" id="CHEBI:57540"/>
    </ligand>
</feature>
<dbReference type="RefSeq" id="WP_154221515.1">
    <property type="nucleotide sequence ID" value="NZ_CP034544.1"/>
</dbReference>
<evidence type="ECO:0000259" key="13">
    <source>
        <dbReference type="Pfam" id="PF07992"/>
    </source>
</evidence>
<feature type="binding site" evidence="9">
    <location>
        <position position="273"/>
    </location>
    <ligand>
        <name>NAD(+)</name>
        <dbReference type="ChEBI" id="CHEBI:57540"/>
    </ligand>
</feature>
<organism evidence="14 15">
    <name type="scientific">Mycoplasmopsis synoviae</name>
    <name type="common">Mycoplasma synoviae</name>
    <dbReference type="NCBI Taxonomy" id="2109"/>
    <lineage>
        <taxon>Bacteria</taxon>
        <taxon>Bacillati</taxon>
        <taxon>Mycoplasmatota</taxon>
        <taxon>Mycoplasmoidales</taxon>
        <taxon>Metamycoplasmataceae</taxon>
        <taxon>Mycoplasmopsis</taxon>
    </lineage>
</organism>
<reference evidence="14" key="1">
    <citation type="submission" date="2022-10" db="EMBL/GenBank/DDBJ databases">
        <authorList>
            <person name="Wei X."/>
        </authorList>
    </citation>
    <scope>NUCLEOTIDE SEQUENCE</scope>
    <source>
        <strain evidence="14">SD2</strain>
    </source>
</reference>
<evidence type="ECO:0000313" key="15">
    <source>
        <dbReference type="Proteomes" id="UP001164481"/>
    </source>
</evidence>
<dbReference type="EMBL" id="CP107525">
    <property type="protein sequence ID" value="UZW64633.1"/>
    <property type="molecule type" value="Genomic_DNA"/>
</dbReference>
<dbReference type="InterPro" id="IPR036188">
    <property type="entry name" value="FAD/NAD-bd_sf"/>
</dbReference>
<reference evidence="14" key="2">
    <citation type="submission" date="2022-11" db="EMBL/GenBank/DDBJ databases">
        <title>complete genomes of mycoplasma synoviae ZX313 strain and SD2 strain.</title>
        <authorList>
            <person name="Zhong Q."/>
        </authorList>
    </citation>
    <scope>NUCLEOTIDE SEQUENCE</scope>
    <source>
        <strain evidence="14">SD2</strain>
    </source>
</reference>
<evidence type="ECO:0000256" key="8">
    <source>
        <dbReference type="PIRSR" id="PIRSR000350-2"/>
    </source>
</evidence>
<evidence type="ECO:0000256" key="9">
    <source>
        <dbReference type="PIRSR" id="PIRSR000350-3"/>
    </source>
</evidence>
<dbReference type="Pfam" id="PF02852">
    <property type="entry name" value="Pyr_redox_dim"/>
    <property type="match status" value="1"/>
</dbReference>
<feature type="binding site" evidence="9">
    <location>
        <position position="52"/>
    </location>
    <ligand>
        <name>FAD</name>
        <dbReference type="ChEBI" id="CHEBI:57692"/>
    </ligand>
</feature>
<dbReference type="SUPFAM" id="SSF51905">
    <property type="entry name" value="FAD/NAD(P)-binding domain"/>
    <property type="match status" value="1"/>
</dbReference>
<dbReference type="InterPro" id="IPR016156">
    <property type="entry name" value="FAD/NAD-linked_Rdtase_dimer_sf"/>
</dbReference>
<keyword evidence="3 9" id="KW-0274">FAD</keyword>
<dbReference type="Proteomes" id="UP001164481">
    <property type="component" value="Chromosome"/>
</dbReference>
<keyword evidence="4 11" id="KW-0560">Oxidoreductase</keyword>
<dbReference type="InterPro" id="IPR004099">
    <property type="entry name" value="Pyr_nucl-diS_OxRdtase_dimer"/>
</dbReference>
<evidence type="ECO:0000313" key="14">
    <source>
        <dbReference type="EMBL" id="UZW64633.1"/>
    </source>
</evidence>
<comment type="cofactor">
    <cofactor evidence="9">
        <name>FAD</name>
        <dbReference type="ChEBI" id="CHEBI:57692"/>
    </cofactor>
    <text evidence="9">Binds 1 FAD per subunit.</text>
</comment>
<evidence type="ECO:0000256" key="6">
    <source>
        <dbReference type="ARBA" id="ARBA00023157"/>
    </source>
</evidence>
<evidence type="ECO:0000256" key="4">
    <source>
        <dbReference type="ARBA" id="ARBA00023002"/>
    </source>
</evidence>
<dbReference type="SUPFAM" id="SSF55424">
    <property type="entry name" value="FAD/NAD-linked reductases, dimerisation (C-terminal) domain"/>
    <property type="match status" value="1"/>
</dbReference>
<dbReference type="InterPro" id="IPR050151">
    <property type="entry name" value="Class-I_Pyr_Nuc-Dis_Oxidored"/>
</dbReference>
<dbReference type="GO" id="GO:0004148">
    <property type="term" value="F:dihydrolipoyl dehydrogenase (NADH) activity"/>
    <property type="evidence" value="ECO:0007669"/>
    <property type="project" value="TreeGrafter"/>
</dbReference>
<evidence type="ECO:0000256" key="10">
    <source>
        <dbReference type="PIRSR" id="PIRSR000350-4"/>
    </source>
</evidence>
<dbReference type="PANTHER" id="PTHR22912:SF151">
    <property type="entry name" value="DIHYDROLIPOYL DEHYDROGENASE, MITOCHONDRIAL"/>
    <property type="match status" value="1"/>
</dbReference>
<keyword evidence="9" id="KW-0547">Nucleotide-binding</keyword>
<evidence type="ECO:0000256" key="3">
    <source>
        <dbReference type="ARBA" id="ARBA00022827"/>
    </source>
</evidence>
<evidence type="ECO:0000259" key="12">
    <source>
        <dbReference type="Pfam" id="PF02852"/>
    </source>
</evidence>
<evidence type="ECO:0000256" key="5">
    <source>
        <dbReference type="ARBA" id="ARBA00023027"/>
    </source>
</evidence>
<feature type="binding site" evidence="9">
    <location>
        <begin position="145"/>
        <end position="147"/>
    </location>
    <ligand>
        <name>FAD</name>
        <dbReference type="ChEBI" id="CHEBI:57692"/>
    </ligand>
</feature>
<keyword evidence="5 9" id="KW-0520">NAD</keyword>
<proteinExistence type="inferred from homology"/>